<evidence type="ECO:0000259" key="3">
    <source>
        <dbReference type="PROSITE" id="PS51186"/>
    </source>
</evidence>
<gene>
    <name evidence="4" type="ORF">EIY87_40460</name>
</gene>
<proteinExistence type="predicted"/>
<evidence type="ECO:0000256" key="1">
    <source>
        <dbReference type="ARBA" id="ARBA00022679"/>
    </source>
</evidence>
<dbReference type="Pfam" id="PF00583">
    <property type="entry name" value="Acetyltransf_1"/>
    <property type="match status" value="1"/>
</dbReference>
<dbReference type="InterPro" id="IPR000182">
    <property type="entry name" value="GNAT_dom"/>
</dbReference>
<dbReference type="Proteomes" id="UP000267081">
    <property type="component" value="Unassembled WGS sequence"/>
</dbReference>
<organism evidence="4 5">
    <name type="scientific">Amycolatopsis eburnea</name>
    <dbReference type="NCBI Taxonomy" id="2267691"/>
    <lineage>
        <taxon>Bacteria</taxon>
        <taxon>Bacillati</taxon>
        <taxon>Actinomycetota</taxon>
        <taxon>Actinomycetes</taxon>
        <taxon>Pseudonocardiales</taxon>
        <taxon>Pseudonocardiaceae</taxon>
        <taxon>Amycolatopsis</taxon>
    </lineage>
</organism>
<dbReference type="AlphaFoldDB" id="A0A427SX81"/>
<dbReference type="OrthoDB" id="9803233at2"/>
<name>A0A427SX81_9PSEU</name>
<dbReference type="PROSITE" id="PS51186">
    <property type="entry name" value="GNAT"/>
    <property type="match status" value="1"/>
</dbReference>
<keyword evidence="1 4" id="KW-0808">Transferase</keyword>
<accession>A0A427SX81</accession>
<dbReference type="CDD" id="cd04301">
    <property type="entry name" value="NAT_SF"/>
    <property type="match status" value="1"/>
</dbReference>
<dbReference type="InterPro" id="IPR016181">
    <property type="entry name" value="Acyl_CoA_acyltransferase"/>
</dbReference>
<sequence>MTTKVRPARAGDEAVLAEIDERTWDSTVSPAPPPPPGTPFFDEGARPENFLVAEHDGAVAGYVRLSEGFGIPAHAHVLVLGGLAVDPDRQGLGIAGRLVDAAIAEARRRGARKLTLRVLGHNAAARRVYERSGFTVEGVLRGEFRVDGTDVDDVLMARTLA</sequence>
<evidence type="ECO:0000256" key="2">
    <source>
        <dbReference type="ARBA" id="ARBA00023315"/>
    </source>
</evidence>
<dbReference type="Gene3D" id="3.40.630.30">
    <property type="match status" value="1"/>
</dbReference>
<evidence type="ECO:0000313" key="5">
    <source>
        <dbReference type="Proteomes" id="UP000267081"/>
    </source>
</evidence>
<dbReference type="SUPFAM" id="SSF55729">
    <property type="entry name" value="Acyl-CoA N-acyltransferases (Nat)"/>
    <property type="match status" value="1"/>
</dbReference>
<dbReference type="PANTHER" id="PTHR43877:SF1">
    <property type="entry name" value="ACETYLTRANSFERASE"/>
    <property type="match status" value="1"/>
</dbReference>
<feature type="domain" description="N-acetyltransferase" evidence="3">
    <location>
        <begin position="3"/>
        <end position="161"/>
    </location>
</feature>
<reference evidence="4 5" key="1">
    <citation type="submission" date="2018-12" db="EMBL/GenBank/DDBJ databases">
        <title>Amycolatopsis eburnea sp. nov. actinomycete associate with arbuscular mycorrhiza fungal spore.</title>
        <authorList>
            <person name="Lumyong S."/>
            <person name="Chaiya L."/>
        </authorList>
    </citation>
    <scope>NUCLEOTIDE SEQUENCE [LARGE SCALE GENOMIC DNA]</scope>
    <source>
        <strain evidence="4 5">GLM-1</strain>
    </source>
</reference>
<comment type="caution">
    <text evidence="4">The sequence shown here is derived from an EMBL/GenBank/DDBJ whole genome shotgun (WGS) entry which is preliminary data.</text>
</comment>
<keyword evidence="5" id="KW-1185">Reference proteome</keyword>
<dbReference type="EMBL" id="RSEC01000061">
    <property type="protein sequence ID" value="RSD09316.1"/>
    <property type="molecule type" value="Genomic_DNA"/>
</dbReference>
<protein>
    <submittedName>
        <fullName evidence="4">GNAT family N-acetyltransferase</fullName>
    </submittedName>
</protein>
<dbReference type="PANTHER" id="PTHR43877">
    <property type="entry name" value="AMINOALKYLPHOSPHONATE N-ACETYLTRANSFERASE-RELATED-RELATED"/>
    <property type="match status" value="1"/>
</dbReference>
<dbReference type="RefSeq" id="WP_125315254.1">
    <property type="nucleotide sequence ID" value="NZ_RSEC01000061.1"/>
</dbReference>
<dbReference type="GO" id="GO:0016747">
    <property type="term" value="F:acyltransferase activity, transferring groups other than amino-acyl groups"/>
    <property type="evidence" value="ECO:0007669"/>
    <property type="project" value="InterPro"/>
</dbReference>
<dbReference type="InterPro" id="IPR050832">
    <property type="entry name" value="Bact_Acetyltransf"/>
</dbReference>
<keyword evidence="2" id="KW-0012">Acyltransferase</keyword>
<evidence type="ECO:0000313" key="4">
    <source>
        <dbReference type="EMBL" id="RSD09316.1"/>
    </source>
</evidence>